<keyword evidence="5" id="KW-0413">Isomerase</keyword>
<dbReference type="InterPro" id="IPR018376">
    <property type="entry name" value="Enoyl-CoA_hyd/isom_CS"/>
</dbReference>
<dbReference type="AlphaFoldDB" id="A0A5C9A704"/>
<evidence type="ECO:0000256" key="3">
    <source>
        <dbReference type="ARBA" id="ARBA00023239"/>
    </source>
</evidence>
<dbReference type="PANTHER" id="PTHR11941:SF169">
    <property type="entry name" value="(7AS)-7A-METHYL-1,5-DIOXO-2,3,5,6,7,7A-HEXAHYDRO-1H-INDENE-CARBOXYL-COA HYDROLASE"/>
    <property type="match status" value="1"/>
</dbReference>
<evidence type="ECO:0000256" key="2">
    <source>
        <dbReference type="ARBA" id="ARBA00023098"/>
    </source>
</evidence>
<sequence length="265" mass="29115">MTKENDVIQYELAENGICTIWLNRPHKRNCVSPQLLMELEAAVDRAASDPKALVVVFRGRGNTFCSGADLDQLVGPVLGESKTSLRLAEDSARTYDKVFNMGKPTIAAVEGYAVAGGFELMISCDFCLASDDAQIGDFHIRRALFGGAGPIYRLPRYIGIRKSKELMLTGKLLTGKECVEWDLANASAPADGFDELIQEFCEPMLNLSPFCMWATKKAVNRGLDADTDSLITLETMTCNVVHHSEDAKEGVSAFLEKRKPVWTGK</sequence>
<dbReference type="PROSITE" id="PS00166">
    <property type="entry name" value="ENOYL_COA_HYDRATASE"/>
    <property type="match status" value="1"/>
</dbReference>
<dbReference type="InterPro" id="IPR029045">
    <property type="entry name" value="ClpP/crotonase-like_dom_sf"/>
</dbReference>
<evidence type="ECO:0000313" key="5">
    <source>
        <dbReference type="EMBL" id="TXS96456.1"/>
    </source>
</evidence>
<evidence type="ECO:0000256" key="4">
    <source>
        <dbReference type="RuleBase" id="RU003707"/>
    </source>
</evidence>
<dbReference type="InterPro" id="IPR001753">
    <property type="entry name" value="Enoyl-CoA_hydra/iso"/>
</dbReference>
<dbReference type="SUPFAM" id="SSF52096">
    <property type="entry name" value="ClpP/crotonase"/>
    <property type="match status" value="1"/>
</dbReference>
<keyword evidence="3" id="KW-0456">Lyase</keyword>
<name>A0A5C9A704_9GAMM</name>
<evidence type="ECO:0000256" key="1">
    <source>
        <dbReference type="ARBA" id="ARBA00005254"/>
    </source>
</evidence>
<dbReference type="PANTHER" id="PTHR11941">
    <property type="entry name" value="ENOYL-COA HYDRATASE-RELATED"/>
    <property type="match status" value="1"/>
</dbReference>
<dbReference type="GO" id="GO:0016836">
    <property type="term" value="F:hydro-lyase activity"/>
    <property type="evidence" value="ECO:0007669"/>
    <property type="project" value="UniProtKB-ARBA"/>
</dbReference>
<dbReference type="FunFam" id="1.10.12.10:FF:000001">
    <property type="entry name" value="Probable enoyl-CoA hydratase, mitochondrial"/>
    <property type="match status" value="1"/>
</dbReference>
<protein>
    <submittedName>
        <fullName evidence="5">Enoyl-CoA hydratase/isomerase family protein</fullName>
    </submittedName>
</protein>
<dbReference type="Gene3D" id="1.10.12.10">
    <property type="entry name" value="Lyase 2-enoyl-coa Hydratase, Chain A, domain 2"/>
    <property type="match status" value="1"/>
</dbReference>
<evidence type="ECO:0000313" key="6">
    <source>
        <dbReference type="Proteomes" id="UP000321039"/>
    </source>
</evidence>
<gene>
    <name evidence="5" type="ORF">FV139_02940</name>
</gene>
<dbReference type="Gene3D" id="3.90.226.10">
    <property type="entry name" value="2-enoyl-CoA Hydratase, Chain A, domain 1"/>
    <property type="match status" value="1"/>
</dbReference>
<dbReference type="RefSeq" id="WP_148066728.1">
    <property type="nucleotide sequence ID" value="NZ_VRZA01000001.1"/>
</dbReference>
<keyword evidence="2" id="KW-0443">Lipid metabolism</keyword>
<dbReference type="Proteomes" id="UP000321039">
    <property type="component" value="Unassembled WGS sequence"/>
</dbReference>
<accession>A0A5C9A704</accession>
<dbReference type="CDD" id="cd06558">
    <property type="entry name" value="crotonase-like"/>
    <property type="match status" value="1"/>
</dbReference>
<keyword evidence="6" id="KW-1185">Reference proteome</keyword>
<dbReference type="InterPro" id="IPR014748">
    <property type="entry name" value="Enoyl-CoA_hydra_C"/>
</dbReference>
<organism evidence="5 6">
    <name type="scientific">Parahaliea maris</name>
    <dbReference type="NCBI Taxonomy" id="2716870"/>
    <lineage>
        <taxon>Bacteria</taxon>
        <taxon>Pseudomonadati</taxon>
        <taxon>Pseudomonadota</taxon>
        <taxon>Gammaproteobacteria</taxon>
        <taxon>Cellvibrionales</taxon>
        <taxon>Halieaceae</taxon>
        <taxon>Parahaliea</taxon>
    </lineage>
</organism>
<dbReference type="Pfam" id="PF00378">
    <property type="entry name" value="ECH_1"/>
    <property type="match status" value="1"/>
</dbReference>
<comment type="caution">
    <text evidence="5">The sequence shown here is derived from an EMBL/GenBank/DDBJ whole genome shotgun (WGS) entry which is preliminary data.</text>
</comment>
<proteinExistence type="inferred from homology"/>
<dbReference type="EMBL" id="VRZA01000001">
    <property type="protein sequence ID" value="TXS96456.1"/>
    <property type="molecule type" value="Genomic_DNA"/>
</dbReference>
<comment type="similarity">
    <text evidence="1 4">Belongs to the enoyl-CoA hydratase/isomerase family.</text>
</comment>
<reference evidence="5 6" key="1">
    <citation type="submission" date="2019-08" db="EMBL/GenBank/DDBJ databases">
        <title>Parahaliea maris sp. nov., isolated from the surface seawater.</title>
        <authorList>
            <person name="Liu Y."/>
        </authorList>
    </citation>
    <scope>NUCLEOTIDE SEQUENCE [LARGE SCALE GENOMIC DNA]</scope>
    <source>
        <strain evidence="5 6">HSLHS9</strain>
    </source>
</reference>
<dbReference type="GO" id="GO:0006635">
    <property type="term" value="P:fatty acid beta-oxidation"/>
    <property type="evidence" value="ECO:0007669"/>
    <property type="project" value="TreeGrafter"/>
</dbReference>
<dbReference type="GO" id="GO:0016853">
    <property type="term" value="F:isomerase activity"/>
    <property type="evidence" value="ECO:0007669"/>
    <property type="project" value="UniProtKB-KW"/>
</dbReference>